<evidence type="ECO:0000313" key="3">
    <source>
        <dbReference type="Proteomes" id="UP001213799"/>
    </source>
</evidence>
<dbReference type="GeneID" id="81590422"/>
<feature type="region of interest" description="Disordered" evidence="1">
    <location>
        <begin position="256"/>
        <end position="284"/>
    </location>
</feature>
<dbReference type="EMBL" id="JAQJAE010000005">
    <property type="protein sequence ID" value="KAJ5592222.1"/>
    <property type="molecule type" value="Genomic_DNA"/>
</dbReference>
<gene>
    <name evidence="2" type="ORF">N7537_009126</name>
</gene>
<sequence>MNIRERLEYITPLVESPSHHFTSYDNITRLPLLRGCPPLVIKSAHIMQIFGLPSDLACVFYRLERYSAQRSEYSTERRPIDSADLSYPPQVSRSHASVVSCSPSRFHPSLSRVKCCWFPPLYNVLLFTPCRVTCTYKPFSYPILTLRGRFVHAPSSTSGIQRDKHPVLSPFHELSMHLSLVSIGGTMRGHLDTTPLPTYTYLWDRFDDSHSPSGLSSSDGSHIGEANLPTETPFHFATEIQLQTMLNKYTSSAMDELSTSGEFPDPNHHPGPGPNMLCSSIAQDSPSQPSCQHIDGAMCRAKFHLYEVSTYWPVIYRIITNGSAHPELLPYAPRFFQSVTNLLGSANLALQVCLPKTWFLCGRALEVRCLRLLCQPQFWEHIDAAVHALHRPSMLSPSVQYMRESLTARLEGAKIRHCQ</sequence>
<accession>A0AAD6DS81</accession>
<dbReference type="RefSeq" id="XP_056748848.1">
    <property type="nucleotide sequence ID" value="XM_056900180.1"/>
</dbReference>
<reference evidence="2" key="1">
    <citation type="journal article" date="2023" name="IMA Fungus">
        <title>Comparative genomic study of the Penicillium genus elucidates a diverse pangenome and 15 lateral gene transfer events.</title>
        <authorList>
            <person name="Petersen C."/>
            <person name="Sorensen T."/>
            <person name="Nielsen M.R."/>
            <person name="Sondergaard T.E."/>
            <person name="Sorensen J.L."/>
            <person name="Fitzpatrick D.A."/>
            <person name="Frisvad J.C."/>
            <person name="Nielsen K.L."/>
        </authorList>
    </citation>
    <scope>NUCLEOTIDE SEQUENCE</scope>
    <source>
        <strain evidence="2">IBT 12815</strain>
    </source>
</reference>
<name>A0AAD6DS81_9EURO</name>
<organism evidence="2 3">
    <name type="scientific">Penicillium hordei</name>
    <dbReference type="NCBI Taxonomy" id="40994"/>
    <lineage>
        <taxon>Eukaryota</taxon>
        <taxon>Fungi</taxon>
        <taxon>Dikarya</taxon>
        <taxon>Ascomycota</taxon>
        <taxon>Pezizomycotina</taxon>
        <taxon>Eurotiomycetes</taxon>
        <taxon>Eurotiomycetidae</taxon>
        <taxon>Eurotiales</taxon>
        <taxon>Aspergillaceae</taxon>
        <taxon>Penicillium</taxon>
    </lineage>
</organism>
<dbReference type="AlphaFoldDB" id="A0AAD6DS81"/>
<dbReference type="Proteomes" id="UP001213799">
    <property type="component" value="Unassembled WGS sequence"/>
</dbReference>
<keyword evidence="3" id="KW-1185">Reference proteome</keyword>
<reference evidence="2" key="2">
    <citation type="submission" date="2023-01" db="EMBL/GenBank/DDBJ databases">
        <authorList>
            <person name="Petersen C."/>
        </authorList>
    </citation>
    <scope>NUCLEOTIDE SEQUENCE</scope>
    <source>
        <strain evidence="2">IBT 12815</strain>
    </source>
</reference>
<protein>
    <submittedName>
        <fullName evidence="2">Uncharacterized protein</fullName>
    </submittedName>
</protein>
<evidence type="ECO:0000313" key="2">
    <source>
        <dbReference type="EMBL" id="KAJ5592222.1"/>
    </source>
</evidence>
<evidence type="ECO:0000256" key="1">
    <source>
        <dbReference type="SAM" id="MobiDB-lite"/>
    </source>
</evidence>
<proteinExistence type="predicted"/>
<comment type="caution">
    <text evidence="2">The sequence shown here is derived from an EMBL/GenBank/DDBJ whole genome shotgun (WGS) entry which is preliminary data.</text>
</comment>